<evidence type="ECO:0000313" key="3">
    <source>
        <dbReference type="RefSeq" id="XP_054827527.1"/>
    </source>
</evidence>
<dbReference type="InterPro" id="IPR043502">
    <property type="entry name" value="DNA/RNA_pol_sf"/>
</dbReference>
<proteinExistence type="predicted"/>
<dbReference type="Proteomes" id="UP001190640">
    <property type="component" value="Chromosome 1"/>
</dbReference>
<dbReference type="CDD" id="cd09272">
    <property type="entry name" value="RNase_HI_RT_Ty1"/>
    <property type="match status" value="1"/>
</dbReference>
<sequence>MAERFFRIKHLGPVNNYLGVEVTQTPEGYYELCQQNKIAKLLQEYGLSEAKSVATPMVTGYIKKPNDELWEDVQRYQSLIGSLLYLSCWSRPDISYAVHLLCQRGACPYRRDWTAAKRILRYLKGTISYKLVLRVSGEVQVQAYCDASWTDHPDGKSMTVLLIFLGNALIMHKSVKQSLVATSTCEAEYAALSECVIHLEWIFQLLQDMKIECKVPISILCDNTAAQHLAEYFGAK</sequence>
<organism evidence="2 3">
    <name type="scientific">Eublepharis macularius</name>
    <name type="common">Leopard gecko</name>
    <name type="synonym">Cyrtodactylus macularius</name>
    <dbReference type="NCBI Taxonomy" id="481883"/>
    <lineage>
        <taxon>Eukaryota</taxon>
        <taxon>Metazoa</taxon>
        <taxon>Chordata</taxon>
        <taxon>Craniata</taxon>
        <taxon>Vertebrata</taxon>
        <taxon>Euteleostomi</taxon>
        <taxon>Lepidosauria</taxon>
        <taxon>Squamata</taxon>
        <taxon>Bifurcata</taxon>
        <taxon>Gekkota</taxon>
        <taxon>Eublepharidae</taxon>
        <taxon>Eublepharinae</taxon>
        <taxon>Eublepharis</taxon>
    </lineage>
</organism>
<dbReference type="PANTHER" id="PTHR11439">
    <property type="entry name" value="GAG-POL-RELATED RETROTRANSPOSON"/>
    <property type="match status" value="1"/>
</dbReference>
<protein>
    <submittedName>
        <fullName evidence="3">Uncharacterized protein LOC129324337</fullName>
    </submittedName>
</protein>
<dbReference type="KEGG" id="emc:129324337"/>
<gene>
    <name evidence="3" type="primary">LOC129324337</name>
</gene>
<dbReference type="PANTHER" id="PTHR11439:SF467">
    <property type="entry name" value="INTEGRASE CATALYTIC DOMAIN-CONTAINING PROTEIN"/>
    <property type="match status" value="1"/>
</dbReference>
<reference evidence="3" key="1">
    <citation type="submission" date="2025-08" db="UniProtKB">
        <authorList>
            <consortium name="RefSeq"/>
        </authorList>
    </citation>
    <scope>IDENTIFICATION</scope>
    <source>
        <tissue evidence="3">Blood</tissue>
    </source>
</reference>
<dbReference type="Pfam" id="PF07727">
    <property type="entry name" value="RVT_2"/>
    <property type="match status" value="1"/>
</dbReference>
<accession>A0AA97IXN5</accession>
<evidence type="ECO:0000313" key="2">
    <source>
        <dbReference type="Proteomes" id="UP001190640"/>
    </source>
</evidence>
<evidence type="ECO:0000259" key="1">
    <source>
        <dbReference type="Pfam" id="PF07727"/>
    </source>
</evidence>
<dbReference type="GeneID" id="129324337"/>
<dbReference type="InterPro" id="IPR013103">
    <property type="entry name" value="RVT_2"/>
</dbReference>
<dbReference type="SUPFAM" id="SSF56672">
    <property type="entry name" value="DNA/RNA polymerases"/>
    <property type="match status" value="1"/>
</dbReference>
<dbReference type="RefSeq" id="XP_054827527.1">
    <property type="nucleotide sequence ID" value="XM_054971552.1"/>
</dbReference>
<name>A0AA97IXN5_EUBMA</name>
<keyword evidence="2" id="KW-1185">Reference proteome</keyword>
<dbReference type="AlphaFoldDB" id="A0AA97IXN5"/>
<feature type="domain" description="Reverse transcriptase Ty1/copia-type" evidence="1">
    <location>
        <begin position="5"/>
        <end position="58"/>
    </location>
</feature>